<gene>
    <name evidence="6" type="ORF">Cpir12675_004191</name>
</gene>
<evidence type="ECO:0000256" key="2">
    <source>
        <dbReference type="ARBA" id="ARBA00022963"/>
    </source>
</evidence>
<evidence type="ECO:0000259" key="5">
    <source>
        <dbReference type="PROSITE" id="PS51635"/>
    </source>
</evidence>
<keyword evidence="7" id="KW-1185">Reference proteome</keyword>
<evidence type="ECO:0000256" key="4">
    <source>
        <dbReference type="PROSITE-ProRule" id="PRU01161"/>
    </source>
</evidence>
<dbReference type="Gene3D" id="3.40.1090.10">
    <property type="entry name" value="Cytosolic phospholipase A2 catalytic domain"/>
    <property type="match status" value="2"/>
</dbReference>
<organism evidence="6 7">
    <name type="scientific">Ceratocystis pirilliformis</name>
    <dbReference type="NCBI Taxonomy" id="259994"/>
    <lineage>
        <taxon>Eukaryota</taxon>
        <taxon>Fungi</taxon>
        <taxon>Dikarya</taxon>
        <taxon>Ascomycota</taxon>
        <taxon>Pezizomycotina</taxon>
        <taxon>Sordariomycetes</taxon>
        <taxon>Hypocreomycetidae</taxon>
        <taxon>Microascales</taxon>
        <taxon>Ceratocystidaceae</taxon>
        <taxon>Ceratocystis</taxon>
    </lineage>
</organism>
<dbReference type="SUPFAM" id="SSF52151">
    <property type="entry name" value="FabD/lysophospholipase-like"/>
    <property type="match status" value="1"/>
</dbReference>
<sequence length="294" mass="31900">MDSSMTLANGPPKKVLSIDGGGIRGLSNLLILEKIMEGIQQEENLPGVPKPCDRFDLMGGTGTGGMNVDESIKAYKKLSETGFCQERTISKRAVLAVTKNDVVTLPTIFTTYPPLTTILSQCSVWEIARATSAAIAFFKPIKLGRDDIEFVDEVFGNNNPCETLIKEAEKLFPLNRIIALSLGTGLGGVVQINDLQISITSAFEKMASSSKATHHRLKDRYGGTKDYHRLDVISGLIDVTLLDSSALSKIAGLTESYLNENGELVTDCVKALATNGITRPLLRINVVIELILTW</sequence>
<dbReference type="InterPro" id="IPR016035">
    <property type="entry name" value="Acyl_Trfase/lysoPLipase"/>
</dbReference>
<protein>
    <recommendedName>
        <fullName evidence="5">PNPLA domain-containing protein</fullName>
    </recommendedName>
</protein>
<evidence type="ECO:0000313" key="6">
    <source>
        <dbReference type="EMBL" id="KAL1893258.1"/>
    </source>
</evidence>
<dbReference type="PROSITE" id="PS51635">
    <property type="entry name" value="PNPLA"/>
    <property type="match status" value="1"/>
</dbReference>
<dbReference type="PANTHER" id="PTHR24185:SF1">
    <property type="entry name" value="CALCIUM-INDEPENDENT PHOSPHOLIPASE A2-GAMMA"/>
    <property type="match status" value="1"/>
</dbReference>
<evidence type="ECO:0000256" key="1">
    <source>
        <dbReference type="ARBA" id="ARBA00022801"/>
    </source>
</evidence>
<feature type="domain" description="PNPLA" evidence="5">
    <location>
        <begin position="16"/>
        <end position="165"/>
    </location>
</feature>
<comment type="caution">
    <text evidence="4">Lacks conserved residue(s) required for the propagation of feature annotation.</text>
</comment>
<feature type="short sequence motif" description="GXGXXG" evidence="4">
    <location>
        <begin position="20"/>
        <end position="25"/>
    </location>
</feature>
<name>A0ABR3YY25_9PEZI</name>
<dbReference type="InterPro" id="IPR002641">
    <property type="entry name" value="PNPLA_dom"/>
</dbReference>
<evidence type="ECO:0000313" key="7">
    <source>
        <dbReference type="Proteomes" id="UP001583280"/>
    </source>
</evidence>
<evidence type="ECO:0000256" key="3">
    <source>
        <dbReference type="ARBA" id="ARBA00023098"/>
    </source>
</evidence>
<keyword evidence="1" id="KW-0378">Hydrolase</keyword>
<keyword evidence="3" id="KW-0443">Lipid metabolism</keyword>
<accession>A0ABR3YY25</accession>
<proteinExistence type="predicted"/>
<dbReference type="PANTHER" id="PTHR24185">
    <property type="entry name" value="CALCIUM-INDEPENDENT PHOSPHOLIPASE A2-GAMMA"/>
    <property type="match status" value="1"/>
</dbReference>
<dbReference type="EMBL" id="JAWDJO010000113">
    <property type="protein sequence ID" value="KAL1893258.1"/>
    <property type="molecule type" value="Genomic_DNA"/>
</dbReference>
<dbReference type="Proteomes" id="UP001583280">
    <property type="component" value="Unassembled WGS sequence"/>
</dbReference>
<reference evidence="6 7" key="1">
    <citation type="journal article" date="2024" name="IMA Fungus">
        <title>IMA Genome - F19 : A genome assembly and annotation guide to empower mycologists, including annotated draft genome sequences of Ceratocystis pirilliformis, Diaporthe australafricana, Fusarium ophioides, Paecilomyces lecythidis, and Sporothrix stenoceras.</title>
        <authorList>
            <person name="Aylward J."/>
            <person name="Wilson A.M."/>
            <person name="Visagie C.M."/>
            <person name="Spraker J."/>
            <person name="Barnes I."/>
            <person name="Buitendag C."/>
            <person name="Ceriani C."/>
            <person name="Del Mar Angel L."/>
            <person name="du Plessis D."/>
            <person name="Fuchs T."/>
            <person name="Gasser K."/>
            <person name="Kramer D."/>
            <person name="Li W."/>
            <person name="Munsamy K."/>
            <person name="Piso A."/>
            <person name="Price J.L."/>
            <person name="Sonnekus B."/>
            <person name="Thomas C."/>
            <person name="van der Nest A."/>
            <person name="van Dijk A."/>
            <person name="van Heerden A."/>
            <person name="van Vuuren N."/>
            <person name="Yilmaz N."/>
            <person name="Duong T.A."/>
            <person name="van der Merwe N.A."/>
            <person name="Wingfield M.J."/>
            <person name="Wingfield B.D."/>
        </authorList>
    </citation>
    <scope>NUCLEOTIDE SEQUENCE [LARGE SCALE GENOMIC DNA]</scope>
    <source>
        <strain evidence="6 7">CMW 12675</strain>
    </source>
</reference>
<keyword evidence="2" id="KW-0442">Lipid degradation</keyword>
<comment type="caution">
    <text evidence="6">The sequence shown here is derived from an EMBL/GenBank/DDBJ whole genome shotgun (WGS) entry which is preliminary data.</text>
</comment>